<dbReference type="Pfam" id="PF00047">
    <property type="entry name" value="ig"/>
    <property type="match status" value="1"/>
</dbReference>
<accession>A0A669QK96</accession>
<keyword evidence="2" id="KW-1015">Disulfide bond</keyword>
<dbReference type="SMART" id="SM00409">
    <property type="entry name" value="IG"/>
    <property type="match status" value="2"/>
</dbReference>
<dbReference type="InterPro" id="IPR003599">
    <property type="entry name" value="Ig_sub"/>
</dbReference>
<evidence type="ECO:0000313" key="8">
    <source>
        <dbReference type="Proteomes" id="UP000472261"/>
    </source>
</evidence>
<feature type="transmembrane region" description="Helical" evidence="5">
    <location>
        <begin position="240"/>
        <end position="262"/>
    </location>
</feature>
<dbReference type="Pfam" id="PF13895">
    <property type="entry name" value="Ig_2"/>
    <property type="match status" value="1"/>
</dbReference>
<keyword evidence="3" id="KW-0393">Immunoglobulin domain</keyword>
<keyword evidence="5" id="KW-1133">Transmembrane helix</keyword>
<dbReference type="FunFam" id="2.60.40.10:FF:000049">
    <property type="entry name" value="Leukocyte immunoglobulin-like receptor subfamily B member 1"/>
    <property type="match status" value="1"/>
</dbReference>
<dbReference type="Gene3D" id="2.60.40.10">
    <property type="entry name" value="Immunoglobulins"/>
    <property type="match status" value="2"/>
</dbReference>
<evidence type="ECO:0000256" key="4">
    <source>
        <dbReference type="SAM" id="MobiDB-lite"/>
    </source>
</evidence>
<feature type="domain" description="Immunoglobulin" evidence="6">
    <location>
        <begin position="31"/>
        <end position="109"/>
    </location>
</feature>
<dbReference type="SUPFAM" id="SSF48726">
    <property type="entry name" value="Immunoglobulin"/>
    <property type="match status" value="2"/>
</dbReference>
<dbReference type="Ensembl" id="ENSPCLT00000027529.1">
    <property type="protein sequence ID" value="ENSPCLP00000020120.1"/>
    <property type="gene ID" value="ENSPCLG00000017394.1"/>
</dbReference>
<dbReference type="AlphaFoldDB" id="A0A669QK96"/>
<evidence type="ECO:0000256" key="2">
    <source>
        <dbReference type="ARBA" id="ARBA00023157"/>
    </source>
</evidence>
<protein>
    <recommendedName>
        <fullName evidence="6">Immunoglobulin domain-containing protein</fullName>
    </recommendedName>
</protein>
<keyword evidence="5" id="KW-0472">Membrane</keyword>
<sequence>MTASRAQHREYADGGRMWRVGGERGQGASRATQEGVSLGDNVTLRCHLPQPASRVRLCQEERFLSCMYKHQVQNMAEFSFVSTSKEHAGTYRCQYQVSEEWGAWLCLIAVPSLHTDHNSPPPSISLSWEGCVEMGSNVTLCVETRTNVTIQCRNKDNGTSLLLHKDGCSAPVQRQDPDGAGTASFLLFGVTLADSGTYRCSSRSRNFPFVSSPLGDSVTLEVTPTPTPSGSAELVSHGNLVLVVVRGCAAALIFGLGIFFVIDARRHWIHRCEAWWGKS</sequence>
<dbReference type="InterPro" id="IPR036179">
    <property type="entry name" value="Ig-like_dom_sf"/>
</dbReference>
<organism evidence="7 8">
    <name type="scientific">Phasianus colchicus</name>
    <name type="common">Common pheasant</name>
    <dbReference type="NCBI Taxonomy" id="9054"/>
    <lineage>
        <taxon>Eukaryota</taxon>
        <taxon>Metazoa</taxon>
        <taxon>Chordata</taxon>
        <taxon>Craniata</taxon>
        <taxon>Vertebrata</taxon>
        <taxon>Euteleostomi</taxon>
        <taxon>Archelosauria</taxon>
        <taxon>Archosauria</taxon>
        <taxon>Dinosauria</taxon>
        <taxon>Saurischia</taxon>
        <taxon>Theropoda</taxon>
        <taxon>Coelurosauria</taxon>
        <taxon>Aves</taxon>
        <taxon>Neognathae</taxon>
        <taxon>Galloanserae</taxon>
        <taxon>Galliformes</taxon>
        <taxon>Phasianidae</taxon>
        <taxon>Phasianinae</taxon>
        <taxon>Phasianus</taxon>
    </lineage>
</organism>
<evidence type="ECO:0000256" key="1">
    <source>
        <dbReference type="ARBA" id="ARBA00022729"/>
    </source>
</evidence>
<keyword evidence="1" id="KW-0732">Signal</keyword>
<evidence type="ECO:0000313" key="7">
    <source>
        <dbReference type="Ensembl" id="ENSPCLP00000020120.1"/>
    </source>
</evidence>
<dbReference type="InterPro" id="IPR050412">
    <property type="entry name" value="Ig-like_Receptors_ImmuneReg"/>
</dbReference>
<keyword evidence="8" id="KW-1185">Reference proteome</keyword>
<reference evidence="7" key="2">
    <citation type="submission" date="2025-09" db="UniProtKB">
        <authorList>
            <consortium name="Ensembl"/>
        </authorList>
    </citation>
    <scope>IDENTIFICATION</scope>
</reference>
<evidence type="ECO:0000256" key="5">
    <source>
        <dbReference type="SAM" id="Phobius"/>
    </source>
</evidence>
<dbReference type="InterPro" id="IPR013151">
    <property type="entry name" value="Immunoglobulin_dom"/>
</dbReference>
<feature type="region of interest" description="Disordered" evidence="4">
    <location>
        <begin position="1"/>
        <end position="34"/>
    </location>
</feature>
<dbReference type="Proteomes" id="UP000472261">
    <property type="component" value="Unplaced"/>
</dbReference>
<dbReference type="PANTHER" id="PTHR11738:SF186">
    <property type="entry name" value="OSTEOCLAST-ASSOCIATED IMMUNOGLOBULIN-LIKE RECEPTOR"/>
    <property type="match status" value="1"/>
</dbReference>
<proteinExistence type="predicted"/>
<dbReference type="GO" id="GO:0002764">
    <property type="term" value="P:immune response-regulating signaling pathway"/>
    <property type="evidence" value="ECO:0007669"/>
    <property type="project" value="TreeGrafter"/>
</dbReference>
<dbReference type="PANTHER" id="PTHR11738">
    <property type="entry name" value="MHC CLASS I NK CELL RECEPTOR"/>
    <property type="match status" value="1"/>
</dbReference>
<reference evidence="7" key="1">
    <citation type="submission" date="2025-08" db="UniProtKB">
        <authorList>
            <consortium name="Ensembl"/>
        </authorList>
    </citation>
    <scope>IDENTIFICATION</scope>
</reference>
<evidence type="ECO:0000256" key="3">
    <source>
        <dbReference type="ARBA" id="ARBA00023319"/>
    </source>
</evidence>
<evidence type="ECO:0000259" key="6">
    <source>
        <dbReference type="SMART" id="SM00409"/>
    </source>
</evidence>
<dbReference type="InterPro" id="IPR013783">
    <property type="entry name" value="Ig-like_fold"/>
</dbReference>
<name>A0A669QK96_PHACC</name>
<keyword evidence="5" id="KW-0812">Transmembrane</keyword>
<feature type="domain" description="Immunoglobulin" evidence="6">
    <location>
        <begin position="137"/>
        <end position="223"/>
    </location>
</feature>